<dbReference type="InterPro" id="IPR042183">
    <property type="entry name" value="MmgE/PrpD_sf_1"/>
</dbReference>
<feature type="domain" description="MmgE/PrpD C-terminal" evidence="3">
    <location>
        <begin position="267"/>
        <end position="418"/>
    </location>
</feature>
<dbReference type="PANTHER" id="PTHR16943">
    <property type="entry name" value="2-METHYLCITRATE DEHYDRATASE-RELATED"/>
    <property type="match status" value="1"/>
</dbReference>
<evidence type="ECO:0000259" key="2">
    <source>
        <dbReference type="Pfam" id="PF03972"/>
    </source>
</evidence>
<dbReference type="Pfam" id="PF19305">
    <property type="entry name" value="MmgE_PrpD_C"/>
    <property type="match status" value="1"/>
</dbReference>
<feature type="domain" description="MmgE/PrpD N-terminal" evidence="2">
    <location>
        <begin position="19"/>
        <end position="246"/>
    </location>
</feature>
<dbReference type="InterPro" id="IPR045336">
    <property type="entry name" value="MmgE_PrpD_N"/>
</dbReference>
<comment type="caution">
    <text evidence="4">The sequence shown here is derived from an EMBL/GenBank/DDBJ whole genome shotgun (WGS) entry which is preliminary data.</text>
</comment>
<proteinExistence type="inferred from homology"/>
<dbReference type="AlphaFoldDB" id="A0A5M6ZJN2"/>
<evidence type="ECO:0000256" key="1">
    <source>
        <dbReference type="ARBA" id="ARBA00006174"/>
    </source>
</evidence>
<organism evidence="4 5">
    <name type="scientific">Alkalicaulis satelles</name>
    <dbReference type="NCBI Taxonomy" id="2609175"/>
    <lineage>
        <taxon>Bacteria</taxon>
        <taxon>Pseudomonadati</taxon>
        <taxon>Pseudomonadota</taxon>
        <taxon>Alphaproteobacteria</taxon>
        <taxon>Maricaulales</taxon>
        <taxon>Maricaulaceae</taxon>
        <taxon>Alkalicaulis</taxon>
    </lineage>
</organism>
<dbReference type="Pfam" id="PF03972">
    <property type="entry name" value="MmgE_PrpD_N"/>
    <property type="match status" value="1"/>
</dbReference>
<comment type="similarity">
    <text evidence="1">Belongs to the PrpD family.</text>
</comment>
<keyword evidence="5" id="KW-1185">Reference proteome</keyword>
<protein>
    <submittedName>
        <fullName evidence="4">MmgE/PrpD family protein</fullName>
    </submittedName>
</protein>
<dbReference type="InterPro" id="IPR036148">
    <property type="entry name" value="MmgE/PrpD_sf"/>
</dbReference>
<evidence type="ECO:0000313" key="4">
    <source>
        <dbReference type="EMBL" id="KAA5804550.1"/>
    </source>
</evidence>
<dbReference type="SUPFAM" id="SSF103378">
    <property type="entry name" value="2-methylcitrate dehydratase PrpD"/>
    <property type="match status" value="1"/>
</dbReference>
<gene>
    <name evidence="4" type="ORF">F1654_00630</name>
</gene>
<dbReference type="GO" id="GO:0016829">
    <property type="term" value="F:lyase activity"/>
    <property type="evidence" value="ECO:0007669"/>
    <property type="project" value="InterPro"/>
</dbReference>
<accession>A0A5M6ZJN2</accession>
<dbReference type="EMBL" id="VWOJ01000001">
    <property type="protein sequence ID" value="KAA5804550.1"/>
    <property type="molecule type" value="Genomic_DNA"/>
</dbReference>
<dbReference type="Gene3D" id="3.30.1330.120">
    <property type="entry name" value="2-methylcitrate dehydratase PrpD"/>
    <property type="match status" value="1"/>
</dbReference>
<dbReference type="InterPro" id="IPR045337">
    <property type="entry name" value="MmgE_PrpD_C"/>
</dbReference>
<sequence length="459" mass="46601">MSGQSSTLTRRLADRLARPVDAAVRARAALHVLDWAGCALAGANSPAGQAMARSLAGEGPGPCTLIGAARGGSPLTAALHNGALGNVLEMDDVDKRAILHPGPGVIPAALAACESAGADAHALLDAVVRGYEAVIALGRAVGPGHYAFWHNTGTCGPFGAAAAAASVFGLNEDRTAHALGLAGTQASGFWQTRHEPGSMAKQLHTARAAHAGLAAARLASEGFDGPLAILEGPQGFFAATCPGADSETVMAGHGEPWLIEQVSFKPWPACRHAHAAIDAALAARADGVEAGDIAGIALITYRDALTFCDRSRPESVIEAKFSLQHAVAVTLLRGEPQLSDFEPDAFTAPDVRALASKVSVSAGSPYDGAYPARYGAGMGLVLSDGAQRQYDQPDALGDPENPLTEDKLAAKARALAVHGGLDAGTADRLVEAALALADGGSLNAFTALIASPARPGETP</sequence>
<reference evidence="4 5" key="1">
    <citation type="submission" date="2019-09" db="EMBL/GenBank/DDBJ databases">
        <authorList>
            <person name="Kevbrin V."/>
            <person name="Grouzdev D.S."/>
        </authorList>
    </citation>
    <scope>NUCLEOTIDE SEQUENCE [LARGE SCALE GENOMIC DNA]</scope>
    <source>
        <strain evidence="4 5">G-192</strain>
    </source>
</reference>
<dbReference type="PANTHER" id="PTHR16943:SF8">
    <property type="entry name" value="2-METHYLCITRATE DEHYDRATASE"/>
    <property type="match status" value="1"/>
</dbReference>
<dbReference type="InterPro" id="IPR042188">
    <property type="entry name" value="MmgE/PrpD_sf_2"/>
</dbReference>
<dbReference type="Proteomes" id="UP000325122">
    <property type="component" value="Unassembled WGS sequence"/>
</dbReference>
<dbReference type="InterPro" id="IPR005656">
    <property type="entry name" value="MmgE_PrpD"/>
</dbReference>
<dbReference type="Gene3D" id="1.10.4100.10">
    <property type="entry name" value="2-methylcitrate dehydratase PrpD"/>
    <property type="match status" value="1"/>
</dbReference>
<dbReference type="RefSeq" id="WP_150021581.1">
    <property type="nucleotide sequence ID" value="NZ_VWOJ01000001.1"/>
</dbReference>
<evidence type="ECO:0000313" key="5">
    <source>
        <dbReference type="Proteomes" id="UP000325122"/>
    </source>
</evidence>
<evidence type="ECO:0000259" key="3">
    <source>
        <dbReference type="Pfam" id="PF19305"/>
    </source>
</evidence>
<name>A0A5M6ZJN2_9PROT</name>